<dbReference type="InterPro" id="IPR013641">
    <property type="entry name" value="KTI12/PSTK"/>
</dbReference>
<evidence type="ECO:0000256" key="3">
    <source>
        <dbReference type="ARBA" id="ARBA00025768"/>
    </source>
</evidence>
<keyword evidence="2" id="KW-0067">ATP-binding</keyword>
<dbReference type="SUPFAM" id="SSF52540">
    <property type="entry name" value="P-loop containing nucleoside triphosphate hydrolases"/>
    <property type="match status" value="1"/>
</dbReference>
<keyword evidence="1" id="KW-0547">Nucleotide-binding</keyword>
<comment type="caution">
    <text evidence="4">The sequence shown here is derived from an EMBL/GenBank/DDBJ whole genome shotgun (WGS) entry which is preliminary data.</text>
</comment>
<keyword evidence="5" id="KW-1185">Reference proteome</keyword>
<dbReference type="InterPro" id="IPR027417">
    <property type="entry name" value="P-loop_NTPase"/>
</dbReference>
<proteinExistence type="inferred from homology"/>
<sequence>MPLIVMSGIPGSGKTKRAQEIYKHFTEMGKKVIIINEESLLIDKNEGYKDSLQEKMTRGTQKAAIERNLSKDTVVISDSLNYIKGYRYELYCIARAAGTRLLLVYCDTPKESASKWNLEREDQSPSAAFSEKLAQELTFRFEVPNPKNRWDSPLFTLEPQHSLPYELLYKTLFEVQELRPNFATQAQTLSPANFVHELEKITQEITNVVSDALQSSMVGDEIKVPGSNKRVIIHSKLSLSELRTQRRQFFKFAQLHPPQPNQIADSFVDFLNTSAS</sequence>
<organism evidence="4 5">
    <name type="scientific">Polysphondylium violaceum</name>
    <dbReference type="NCBI Taxonomy" id="133409"/>
    <lineage>
        <taxon>Eukaryota</taxon>
        <taxon>Amoebozoa</taxon>
        <taxon>Evosea</taxon>
        <taxon>Eumycetozoa</taxon>
        <taxon>Dictyostelia</taxon>
        <taxon>Dictyosteliales</taxon>
        <taxon>Dictyosteliaceae</taxon>
        <taxon>Polysphondylium</taxon>
    </lineage>
</organism>
<evidence type="ECO:0000256" key="1">
    <source>
        <dbReference type="ARBA" id="ARBA00022741"/>
    </source>
</evidence>
<dbReference type="PANTHER" id="PTHR12435">
    <property type="match status" value="1"/>
</dbReference>
<dbReference type="GO" id="GO:0005524">
    <property type="term" value="F:ATP binding"/>
    <property type="evidence" value="ECO:0007669"/>
    <property type="project" value="UniProtKB-KW"/>
</dbReference>
<reference evidence="4" key="1">
    <citation type="submission" date="2020-01" db="EMBL/GenBank/DDBJ databases">
        <title>Development of genomics and gene disruption for Polysphondylium violaceum indicates a role for the polyketide synthase stlB in stalk morphogenesis.</title>
        <authorList>
            <person name="Narita B."/>
            <person name="Kawabe Y."/>
            <person name="Kin K."/>
            <person name="Saito T."/>
            <person name="Gibbs R."/>
            <person name="Kuspa A."/>
            <person name="Muzny D."/>
            <person name="Queller D."/>
            <person name="Richards S."/>
            <person name="Strassman J."/>
            <person name="Sucgang R."/>
            <person name="Worley K."/>
            <person name="Schaap P."/>
        </authorList>
    </citation>
    <scope>NUCLEOTIDE SEQUENCE</scope>
    <source>
        <strain evidence="4">QSvi11</strain>
    </source>
</reference>
<gene>
    <name evidence="4" type="ORF">CYY_002021</name>
</gene>
<evidence type="ECO:0000313" key="4">
    <source>
        <dbReference type="EMBL" id="KAF2076651.1"/>
    </source>
</evidence>
<evidence type="ECO:0000256" key="2">
    <source>
        <dbReference type="ARBA" id="ARBA00022840"/>
    </source>
</evidence>
<dbReference type="EMBL" id="AJWJ01000053">
    <property type="protein sequence ID" value="KAF2076651.1"/>
    <property type="molecule type" value="Genomic_DNA"/>
</dbReference>
<dbReference type="GO" id="GO:0006400">
    <property type="term" value="P:tRNA modification"/>
    <property type="evidence" value="ECO:0007669"/>
    <property type="project" value="UniProtKB-ARBA"/>
</dbReference>
<accession>A0A8J4UVJ8</accession>
<dbReference type="OrthoDB" id="9972657at2759"/>
<dbReference type="GO" id="GO:0006357">
    <property type="term" value="P:regulation of transcription by RNA polymerase II"/>
    <property type="evidence" value="ECO:0007669"/>
    <property type="project" value="UniProtKB-ARBA"/>
</dbReference>
<dbReference type="Gene3D" id="3.40.50.300">
    <property type="entry name" value="P-loop containing nucleotide triphosphate hydrolases"/>
    <property type="match status" value="1"/>
</dbReference>
<protein>
    <submittedName>
        <fullName evidence="4">Uncharacterized protein</fullName>
    </submittedName>
</protein>
<dbReference type="AlphaFoldDB" id="A0A8J4UVJ8"/>
<name>A0A8J4UVJ8_9MYCE</name>
<dbReference type="FunFam" id="3.40.50.300:FF:000827">
    <property type="entry name" value="KTI12 chromatin-associated homolog"/>
    <property type="match status" value="1"/>
</dbReference>
<comment type="similarity">
    <text evidence="3">Belongs to the KTI12 family.</text>
</comment>
<evidence type="ECO:0000313" key="5">
    <source>
        <dbReference type="Proteomes" id="UP000695562"/>
    </source>
</evidence>
<dbReference type="Proteomes" id="UP000695562">
    <property type="component" value="Unassembled WGS sequence"/>
</dbReference>
<dbReference type="Pfam" id="PF08433">
    <property type="entry name" value="KTI12"/>
    <property type="match status" value="1"/>
</dbReference>